<gene>
    <name evidence="15" type="ORF">CA14_003198</name>
</gene>
<keyword evidence="7 12" id="KW-0378">Hydrolase</keyword>
<proteinExistence type="inferred from homology"/>
<dbReference type="GO" id="GO:0016052">
    <property type="term" value="P:carbohydrate catabolic process"/>
    <property type="evidence" value="ECO:0007669"/>
    <property type="project" value="TreeGrafter"/>
</dbReference>
<comment type="function">
    <text evidence="12">Catalyzes the hydrolysis of complex carboxylic polyesters found in the cell wall of plants. Degrades cutin, a macromolecule that forms the structure of the plant cuticle.</text>
</comment>
<dbReference type="Proteomes" id="UP000275480">
    <property type="component" value="Unassembled WGS sequence"/>
</dbReference>
<evidence type="ECO:0000256" key="14">
    <source>
        <dbReference type="SAM" id="SignalP"/>
    </source>
</evidence>
<feature type="region of interest" description="Disordered" evidence="13">
    <location>
        <begin position="91"/>
        <end position="134"/>
    </location>
</feature>
<protein>
    <recommendedName>
        <fullName evidence="3 12">Cutinase</fullName>
        <ecNumber evidence="3 12">3.1.1.74</ecNumber>
    </recommendedName>
</protein>
<feature type="compositionally biased region" description="Low complexity" evidence="13">
    <location>
        <begin position="103"/>
        <end position="117"/>
    </location>
</feature>
<feature type="region of interest" description="Disordered" evidence="13">
    <location>
        <begin position="24"/>
        <end position="43"/>
    </location>
</feature>
<evidence type="ECO:0000256" key="7">
    <source>
        <dbReference type="ARBA" id="ARBA00022801"/>
    </source>
</evidence>
<feature type="disulfide bond" evidence="11">
    <location>
        <begin position="174"/>
        <end position="247"/>
    </location>
</feature>
<feature type="compositionally biased region" description="Gly residues" evidence="13">
    <location>
        <begin position="31"/>
        <end position="43"/>
    </location>
</feature>
<dbReference type="Pfam" id="PF01083">
    <property type="entry name" value="Cutinase"/>
    <property type="match status" value="1"/>
</dbReference>
<evidence type="ECO:0000256" key="6">
    <source>
        <dbReference type="ARBA" id="ARBA00022729"/>
    </source>
</evidence>
<evidence type="ECO:0000256" key="10">
    <source>
        <dbReference type="PIRSR" id="PIRSR611150-1"/>
    </source>
</evidence>
<name>A0AB74BYI4_ASPFL</name>
<dbReference type="GO" id="GO:0050525">
    <property type="term" value="F:cutinase activity"/>
    <property type="evidence" value="ECO:0007669"/>
    <property type="project" value="UniProtKB-UniRule"/>
</dbReference>
<feature type="active site" evidence="10">
    <location>
        <position position="307"/>
    </location>
</feature>
<keyword evidence="6 14" id="KW-0732">Signal</keyword>
<dbReference type="PANTHER" id="PTHR48250:SF2">
    <property type="entry name" value="CUTINASE"/>
    <property type="match status" value="1"/>
</dbReference>
<evidence type="ECO:0000256" key="9">
    <source>
        <dbReference type="ARBA" id="ARBA00034045"/>
    </source>
</evidence>
<dbReference type="PROSITE" id="PS00155">
    <property type="entry name" value="CUTINASE_1"/>
    <property type="match status" value="1"/>
</dbReference>
<feature type="disulfide bond" evidence="11">
    <location>
        <begin position="303"/>
        <end position="310"/>
    </location>
</feature>
<feature type="active site" description="Nucleophile" evidence="10">
    <location>
        <position position="258"/>
    </location>
</feature>
<evidence type="ECO:0000256" key="3">
    <source>
        <dbReference type="ARBA" id="ARBA00013095"/>
    </source>
</evidence>
<feature type="active site" description="Proton donor/acceptor" evidence="10">
    <location>
        <position position="319"/>
    </location>
</feature>
<keyword evidence="5 12" id="KW-0964">Secreted</keyword>
<comment type="similarity">
    <text evidence="2 12">Belongs to the cutinase family.</text>
</comment>
<dbReference type="SUPFAM" id="SSF53474">
    <property type="entry name" value="alpha/beta-Hydrolases"/>
    <property type="match status" value="1"/>
</dbReference>
<dbReference type="InterPro" id="IPR000675">
    <property type="entry name" value="Cutinase/axe"/>
</dbReference>
<feature type="signal peptide" evidence="14">
    <location>
        <begin position="1"/>
        <end position="15"/>
    </location>
</feature>
<evidence type="ECO:0000313" key="16">
    <source>
        <dbReference type="Proteomes" id="UP000275480"/>
    </source>
</evidence>
<evidence type="ECO:0000256" key="4">
    <source>
        <dbReference type="ARBA" id="ARBA00022487"/>
    </source>
</evidence>
<dbReference type="AlphaFoldDB" id="A0AB74BYI4"/>
<evidence type="ECO:0000256" key="13">
    <source>
        <dbReference type="SAM" id="MobiDB-lite"/>
    </source>
</evidence>
<keyword evidence="4 12" id="KW-0719">Serine esterase</keyword>
<dbReference type="InterPro" id="IPR029058">
    <property type="entry name" value="AB_hydrolase_fold"/>
</dbReference>
<evidence type="ECO:0000256" key="8">
    <source>
        <dbReference type="ARBA" id="ARBA00023157"/>
    </source>
</evidence>
<keyword evidence="8 11" id="KW-1015">Disulfide bond</keyword>
<dbReference type="SMART" id="SM01110">
    <property type="entry name" value="Cutinase"/>
    <property type="match status" value="1"/>
</dbReference>
<comment type="catalytic activity">
    <reaction evidence="9 12">
        <text>cutin + H2O = cutin monomers.</text>
        <dbReference type="EC" id="3.1.1.74"/>
    </reaction>
</comment>
<dbReference type="Gene3D" id="3.40.50.1820">
    <property type="entry name" value="alpha/beta hydrolase"/>
    <property type="match status" value="1"/>
</dbReference>
<evidence type="ECO:0000313" key="15">
    <source>
        <dbReference type="EMBL" id="RMZ38995.1"/>
    </source>
</evidence>
<evidence type="ECO:0000256" key="1">
    <source>
        <dbReference type="ARBA" id="ARBA00004613"/>
    </source>
</evidence>
<accession>A0AB74BYI4</accession>
<evidence type="ECO:0000256" key="11">
    <source>
        <dbReference type="PIRSR" id="PIRSR611150-2"/>
    </source>
</evidence>
<dbReference type="EC" id="3.1.1.74" evidence="3 12"/>
<evidence type="ECO:0000256" key="2">
    <source>
        <dbReference type="ARBA" id="ARBA00007534"/>
    </source>
</evidence>
<dbReference type="GO" id="GO:0005576">
    <property type="term" value="C:extracellular region"/>
    <property type="evidence" value="ECO:0007669"/>
    <property type="project" value="UniProtKB-SubCell"/>
</dbReference>
<dbReference type="PANTHER" id="PTHR48250">
    <property type="entry name" value="CUTINASE 2-RELATED"/>
    <property type="match status" value="1"/>
</dbReference>
<feature type="compositionally biased region" description="Gly residues" evidence="13">
    <location>
        <begin position="118"/>
        <end position="131"/>
    </location>
</feature>
<dbReference type="InterPro" id="IPR043580">
    <property type="entry name" value="CUTINASE_1"/>
</dbReference>
<comment type="subcellular location">
    <subcellularLocation>
        <location evidence="1 12">Secreted</location>
    </subcellularLocation>
</comment>
<organism evidence="15 16">
    <name type="scientific">Aspergillus flavus</name>
    <dbReference type="NCBI Taxonomy" id="5059"/>
    <lineage>
        <taxon>Eukaryota</taxon>
        <taxon>Fungi</taxon>
        <taxon>Dikarya</taxon>
        <taxon>Ascomycota</taxon>
        <taxon>Pezizomycotina</taxon>
        <taxon>Eurotiomycetes</taxon>
        <taxon>Eurotiomycetidae</taxon>
        <taxon>Eurotiales</taxon>
        <taxon>Aspergillaceae</taxon>
        <taxon>Aspergillus</taxon>
        <taxon>Aspergillus subgen. Circumdati</taxon>
    </lineage>
</organism>
<evidence type="ECO:0000256" key="5">
    <source>
        <dbReference type="ARBA" id="ARBA00022525"/>
    </source>
</evidence>
<comment type="caution">
    <text evidence="15">The sequence shown here is derived from an EMBL/GenBank/DDBJ whole genome shotgun (WGS) entry which is preliminary data.</text>
</comment>
<dbReference type="EMBL" id="QQZZ01000144">
    <property type="protein sequence ID" value="RMZ38995.1"/>
    <property type="molecule type" value="Genomic_DNA"/>
</dbReference>
<sequence>MKAIAALALVGGAIAAPTKTVESRQLPGMGSLPGLGSSGSSTGSGLGSLASMLPGLGGSSSGGSLPGLGSSTGSGLGSLASLIPGLGGSSSGSSLPGLGGSSSGSSLPGLGGSSLIPGLGGSSSSGSGIPGLGSSTGNIPDLSSLLGGSSSGGLPGLTKRASITENGVTQNAGCQELTFIFARGTSEMGNMGSVVGPPVAKQLASLTGNKVTVQGVDYPADAAGNANMGASGGPKMAELIQQAKKQCPNTKVVVGGYSQGAMVVHNAASKVGADAISGAVLFGDPFKTQGVGQLASNKVKEFCASGDPVCLNGMNFMAHLSYGSNAQEAAQFLVQAAGL</sequence>
<reference evidence="15 16" key="1">
    <citation type="submission" date="2018-07" db="EMBL/GenBank/DDBJ databases">
        <title>Identification of spontaneous genetic mutation associated with occurrence of a yellow conidial color mutant of Aspergillus flavus.</title>
        <authorList>
            <person name="Chang P.-K."/>
            <person name="Mack B.M."/>
            <person name="Scharfenstein L."/>
            <person name="Gilbert M.K."/>
        </authorList>
    </citation>
    <scope>NUCLEOTIDE SEQUENCE [LARGE SCALE GENOMIC DNA]</scope>
    <source>
        <strain evidence="15 16">CA14</strain>
    </source>
</reference>
<feature type="chain" id="PRO_5044495099" description="Cutinase" evidence="14">
    <location>
        <begin position="16"/>
        <end position="339"/>
    </location>
</feature>
<dbReference type="InterPro" id="IPR011150">
    <property type="entry name" value="Cutinase_monf"/>
</dbReference>
<evidence type="ECO:0000256" key="12">
    <source>
        <dbReference type="RuleBase" id="RU361263"/>
    </source>
</evidence>